<gene>
    <name evidence="11" type="ORF">ABWT76_000742</name>
</gene>
<proteinExistence type="predicted"/>
<sequence length="505" mass="56002">MQGQLLKGRYQILQPLGQGGFGQTYLAADTQRPNHPQCVVKHLQVQPPSPGATISPAVLAKAQQLFAQEAEILEKLGKHDQIPQLLAYFEENQEFYLVQELITGNTLSQEIIPGQKLSETQVISLLKDTLAVLAFVHQENVIHRDIKPANLIRRQADGKIVLIDFGAVKEIRSLSTHQQTTSLTVAIGTPGYMPNEQAGGKPQLNSDVYALGIIAIQALTGLNPDPRVGGLPQDSNTGEISWQNHATVSDDLAHIIDTMVRQDYRQRYTNAAKALKAIIGLSQPNVPTTAVSLPAASGTNATVKVNQSTLMSILQWPRDHKIGCATLIVTIVGIIVAVRVPEVRNFFHLDDIKDVTYTTEKGIILQYPGNWEVQEINPPVGGDRAVFQFPKQDSSDPYQENITLTIIDLPQPLSKEQYYEQWLRPQLESEYNIKLVNTPNSTTLDNRDANTVIYTIKEGGIELKRQAFWTVKNGTVYQLTYSGEVANFPTDQQVMKKVQDSFKIP</sequence>
<evidence type="ECO:0000256" key="8">
    <source>
        <dbReference type="ARBA" id="ARBA00048679"/>
    </source>
</evidence>
<evidence type="ECO:0000259" key="10">
    <source>
        <dbReference type="PROSITE" id="PS50011"/>
    </source>
</evidence>
<dbReference type="SMART" id="SM00220">
    <property type="entry name" value="S_TKc"/>
    <property type="match status" value="1"/>
</dbReference>
<dbReference type="PANTHER" id="PTHR24363">
    <property type="entry name" value="SERINE/THREONINE PROTEIN KINASE"/>
    <property type="match status" value="1"/>
</dbReference>
<keyword evidence="3 11" id="KW-0808">Transferase</keyword>
<keyword evidence="6 9" id="KW-0067">ATP-binding</keyword>
<accession>A0AAU8JFE9</accession>
<dbReference type="GO" id="GO:0005524">
    <property type="term" value="F:ATP binding"/>
    <property type="evidence" value="ECO:0007669"/>
    <property type="project" value="UniProtKB-UniRule"/>
</dbReference>
<dbReference type="PROSITE" id="PS00107">
    <property type="entry name" value="PROTEIN_KINASE_ATP"/>
    <property type="match status" value="1"/>
</dbReference>
<dbReference type="Pfam" id="PF00069">
    <property type="entry name" value="Pkinase"/>
    <property type="match status" value="1"/>
</dbReference>
<dbReference type="Gene3D" id="3.40.1000.10">
    <property type="entry name" value="Mog1/PsbP, alpha/beta/alpha sandwich"/>
    <property type="match status" value="1"/>
</dbReference>
<keyword evidence="2" id="KW-0723">Serine/threonine-protein kinase</keyword>
<keyword evidence="4 9" id="KW-0547">Nucleotide-binding</keyword>
<dbReference type="Gene3D" id="1.10.510.10">
    <property type="entry name" value="Transferase(Phosphotransferase) domain 1"/>
    <property type="match status" value="1"/>
</dbReference>
<evidence type="ECO:0000256" key="3">
    <source>
        <dbReference type="ARBA" id="ARBA00022679"/>
    </source>
</evidence>
<keyword evidence="5 11" id="KW-0418">Kinase</keyword>
<dbReference type="CDD" id="cd14014">
    <property type="entry name" value="STKc_PknB_like"/>
    <property type="match status" value="1"/>
</dbReference>
<dbReference type="AlphaFoldDB" id="A0AAU8JFE9"/>
<evidence type="ECO:0000256" key="2">
    <source>
        <dbReference type="ARBA" id="ARBA00022527"/>
    </source>
</evidence>
<evidence type="ECO:0000256" key="1">
    <source>
        <dbReference type="ARBA" id="ARBA00012513"/>
    </source>
</evidence>
<dbReference type="EMBL" id="CP159837">
    <property type="protein sequence ID" value="XCM37930.1"/>
    <property type="molecule type" value="Genomic_DNA"/>
</dbReference>
<dbReference type="RefSeq" id="WP_354635653.1">
    <property type="nucleotide sequence ID" value="NZ_CP159837.1"/>
</dbReference>
<evidence type="ECO:0000313" key="11">
    <source>
        <dbReference type="EMBL" id="XCM37930.1"/>
    </source>
</evidence>
<evidence type="ECO:0000256" key="5">
    <source>
        <dbReference type="ARBA" id="ARBA00022777"/>
    </source>
</evidence>
<comment type="catalytic activity">
    <reaction evidence="8">
        <text>L-seryl-[protein] + ATP = O-phospho-L-seryl-[protein] + ADP + H(+)</text>
        <dbReference type="Rhea" id="RHEA:17989"/>
        <dbReference type="Rhea" id="RHEA-COMP:9863"/>
        <dbReference type="Rhea" id="RHEA-COMP:11604"/>
        <dbReference type="ChEBI" id="CHEBI:15378"/>
        <dbReference type="ChEBI" id="CHEBI:29999"/>
        <dbReference type="ChEBI" id="CHEBI:30616"/>
        <dbReference type="ChEBI" id="CHEBI:83421"/>
        <dbReference type="ChEBI" id="CHEBI:456216"/>
        <dbReference type="EC" id="2.7.11.1"/>
    </reaction>
</comment>
<dbReference type="PANTHER" id="PTHR24363:SF0">
    <property type="entry name" value="SERINE_THREONINE KINASE LIKE DOMAIN CONTAINING 1"/>
    <property type="match status" value="1"/>
</dbReference>
<dbReference type="InterPro" id="IPR000719">
    <property type="entry name" value="Prot_kinase_dom"/>
</dbReference>
<reference evidence="11" key="1">
    <citation type="submission" date="2024-07" db="EMBL/GenBank/DDBJ databases">
        <authorList>
            <person name="Kim Y.J."/>
            <person name="Jeong J.Y."/>
        </authorList>
    </citation>
    <scope>NUCLEOTIDE SEQUENCE</scope>
    <source>
        <strain evidence="11">GIHE-MW2</strain>
    </source>
</reference>
<dbReference type="SUPFAM" id="SSF56112">
    <property type="entry name" value="Protein kinase-like (PK-like)"/>
    <property type="match status" value="1"/>
</dbReference>
<evidence type="ECO:0000256" key="7">
    <source>
        <dbReference type="ARBA" id="ARBA00047899"/>
    </source>
</evidence>
<dbReference type="EC" id="2.7.11.1" evidence="1"/>
<comment type="catalytic activity">
    <reaction evidence="7">
        <text>L-threonyl-[protein] + ATP = O-phospho-L-threonyl-[protein] + ADP + H(+)</text>
        <dbReference type="Rhea" id="RHEA:46608"/>
        <dbReference type="Rhea" id="RHEA-COMP:11060"/>
        <dbReference type="Rhea" id="RHEA-COMP:11605"/>
        <dbReference type="ChEBI" id="CHEBI:15378"/>
        <dbReference type="ChEBI" id="CHEBI:30013"/>
        <dbReference type="ChEBI" id="CHEBI:30616"/>
        <dbReference type="ChEBI" id="CHEBI:61977"/>
        <dbReference type="ChEBI" id="CHEBI:456216"/>
        <dbReference type="EC" id="2.7.11.1"/>
    </reaction>
</comment>
<dbReference type="PROSITE" id="PS50011">
    <property type="entry name" value="PROTEIN_KINASE_DOM"/>
    <property type="match status" value="1"/>
</dbReference>
<evidence type="ECO:0000256" key="4">
    <source>
        <dbReference type="ARBA" id="ARBA00022741"/>
    </source>
</evidence>
<dbReference type="InterPro" id="IPR017441">
    <property type="entry name" value="Protein_kinase_ATP_BS"/>
</dbReference>
<dbReference type="InterPro" id="IPR011009">
    <property type="entry name" value="Kinase-like_dom_sf"/>
</dbReference>
<evidence type="ECO:0000256" key="9">
    <source>
        <dbReference type="PROSITE-ProRule" id="PRU10141"/>
    </source>
</evidence>
<name>A0AAU8JFE9_9CYAN</name>
<evidence type="ECO:0000256" key="6">
    <source>
        <dbReference type="ARBA" id="ARBA00022840"/>
    </source>
</evidence>
<organism evidence="11">
    <name type="scientific">Planktothricoides raciborskii GIHE-MW2</name>
    <dbReference type="NCBI Taxonomy" id="2792601"/>
    <lineage>
        <taxon>Bacteria</taxon>
        <taxon>Bacillati</taxon>
        <taxon>Cyanobacteriota</taxon>
        <taxon>Cyanophyceae</taxon>
        <taxon>Oscillatoriophycideae</taxon>
        <taxon>Oscillatoriales</taxon>
        <taxon>Oscillatoriaceae</taxon>
        <taxon>Planktothricoides</taxon>
    </lineage>
</organism>
<feature type="binding site" evidence="9">
    <location>
        <position position="41"/>
    </location>
    <ligand>
        <name>ATP</name>
        <dbReference type="ChEBI" id="CHEBI:30616"/>
    </ligand>
</feature>
<feature type="domain" description="Protein kinase" evidence="10">
    <location>
        <begin position="10"/>
        <end position="286"/>
    </location>
</feature>
<dbReference type="GO" id="GO:0004674">
    <property type="term" value="F:protein serine/threonine kinase activity"/>
    <property type="evidence" value="ECO:0007669"/>
    <property type="project" value="UniProtKB-KW"/>
</dbReference>
<protein>
    <recommendedName>
        <fullName evidence="1">non-specific serine/threonine protein kinase</fullName>
        <ecNumber evidence="1">2.7.11.1</ecNumber>
    </recommendedName>
</protein>